<organism evidence="2 3">
    <name type="scientific">Sporisorium reilianum f. sp. reilianum</name>
    <dbReference type="NCBI Taxonomy" id="72559"/>
    <lineage>
        <taxon>Eukaryota</taxon>
        <taxon>Fungi</taxon>
        <taxon>Dikarya</taxon>
        <taxon>Basidiomycota</taxon>
        <taxon>Ustilaginomycotina</taxon>
        <taxon>Ustilaginomycetes</taxon>
        <taxon>Ustilaginales</taxon>
        <taxon>Ustilaginaceae</taxon>
        <taxon>Sporisorium</taxon>
    </lineage>
</organism>
<dbReference type="AlphaFoldDB" id="A0A2N8ULP1"/>
<proteinExistence type="predicted"/>
<keyword evidence="1" id="KW-0472">Membrane</keyword>
<name>A0A2N8ULP1_9BASI</name>
<sequence>MRTATTAALAQPKRIHPTVCTDVRTSCTTSSIRSHFTPPSPTTTTATRTQHASRGRVWTRVGWRVCDWSWRAWYAFSATCGVSVMQPWERVLALLLVGVVGMGLVSVTFYGYCAVMRAVRVLAHSTVSSTATGEAVSVGSAVAQPNASTAFASARQELDLNMCRLALASGLLSLVPDNGSDVGTAVGKVVGMQ</sequence>
<keyword evidence="1" id="KW-0812">Transmembrane</keyword>
<evidence type="ECO:0000313" key="3">
    <source>
        <dbReference type="Proteomes" id="UP000239563"/>
    </source>
</evidence>
<accession>A0A2N8ULP1</accession>
<evidence type="ECO:0000313" key="2">
    <source>
        <dbReference type="EMBL" id="SJX65817.1"/>
    </source>
</evidence>
<gene>
    <name evidence="2" type="ORF">SRS1_21027</name>
</gene>
<evidence type="ECO:0000256" key="1">
    <source>
        <dbReference type="SAM" id="Phobius"/>
    </source>
</evidence>
<keyword evidence="1" id="KW-1133">Transmembrane helix</keyword>
<protein>
    <submittedName>
        <fullName evidence="2">Uncharacterized protein</fullName>
    </submittedName>
</protein>
<dbReference type="EMBL" id="LT795072">
    <property type="protein sequence ID" value="SJX65817.1"/>
    <property type="molecule type" value="Genomic_DNA"/>
</dbReference>
<reference evidence="2 3" key="1">
    <citation type="submission" date="2017-02" db="EMBL/GenBank/DDBJ databases">
        <authorList>
            <person name="Peterson S.W."/>
        </authorList>
    </citation>
    <scope>NUCLEOTIDE SEQUENCE [LARGE SCALE GENOMIC DNA]</scope>
    <source>
        <strain evidence="2 3">SRS1_H2-8</strain>
    </source>
</reference>
<dbReference type="Proteomes" id="UP000239563">
    <property type="component" value="Chromosome XIX"/>
</dbReference>
<feature type="transmembrane region" description="Helical" evidence="1">
    <location>
        <begin position="91"/>
        <end position="112"/>
    </location>
</feature>